<comment type="caution">
    <text evidence="2">The sequence shown here is derived from an EMBL/GenBank/DDBJ whole genome shotgun (WGS) entry which is preliminary data.</text>
</comment>
<evidence type="ECO:0000256" key="1">
    <source>
        <dbReference type="SAM" id="MobiDB-lite"/>
    </source>
</evidence>
<reference evidence="2" key="2">
    <citation type="submission" date="2020-09" db="EMBL/GenBank/DDBJ databases">
        <authorList>
            <person name="Sun Q."/>
            <person name="Kim S."/>
        </authorList>
    </citation>
    <scope>NUCLEOTIDE SEQUENCE</scope>
    <source>
        <strain evidence="2">KCTC 42097</strain>
    </source>
</reference>
<gene>
    <name evidence="2" type="ORF">GCM10010136_06040</name>
</gene>
<evidence type="ECO:0008006" key="4">
    <source>
        <dbReference type="Google" id="ProtNLM"/>
    </source>
</evidence>
<protein>
    <recommendedName>
        <fullName evidence="4">Outer membrane beta-barrel protein</fullName>
    </recommendedName>
</protein>
<feature type="region of interest" description="Disordered" evidence="1">
    <location>
        <begin position="1"/>
        <end position="111"/>
    </location>
</feature>
<dbReference type="Pfam" id="PF10082">
    <property type="entry name" value="BBP2_2"/>
    <property type="match status" value="1"/>
</dbReference>
<evidence type="ECO:0000313" key="2">
    <source>
        <dbReference type="EMBL" id="GHC64209.1"/>
    </source>
</evidence>
<organism evidence="2 3">
    <name type="scientific">Limoniibacter endophyticus</name>
    <dbReference type="NCBI Taxonomy" id="1565040"/>
    <lineage>
        <taxon>Bacteria</taxon>
        <taxon>Pseudomonadati</taxon>
        <taxon>Pseudomonadota</taxon>
        <taxon>Alphaproteobacteria</taxon>
        <taxon>Hyphomicrobiales</taxon>
        <taxon>Bartonellaceae</taxon>
        <taxon>Limoniibacter</taxon>
    </lineage>
</organism>
<feature type="compositionally biased region" description="Basic and acidic residues" evidence="1">
    <location>
        <begin position="47"/>
        <end position="61"/>
    </location>
</feature>
<dbReference type="RefSeq" id="WP_210310853.1">
    <property type="nucleotide sequence ID" value="NZ_BMZO01000002.1"/>
</dbReference>
<dbReference type="InterPro" id="IPR018759">
    <property type="entry name" value="BBP2_2"/>
</dbReference>
<dbReference type="AlphaFoldDB" id="A0A8J3DFG6"/>
<evidence type="ECO:0000313" key="3">
    <source>
        <dbReference type="Proteomes" id="UP000641137"/>
    </source>
</evidence>
<keyword evidence="3" id="KW-1185">Reference proteome</keyword>
<proteinExistence type="predicted"/>
<dbReference type="Proteomes" id="UP000641137">
    <property type="component" value="Unassembled WGS sequence"/>
</dbReference>
<dbReference type="EMBL" id="BMZO01000002">
    <property type="protein sequence ID" value="GHC64209.1"/>
    <property type="molecule type" value="Genomic_DNA"/>
</dbReference>
<name>A0A8J3DFG6_9HYPH</name>
<reference evidence="2" key="1">
    <citation type="journal article" date="2014" name="Int. J. Syst. Evol. Microbiol.">
        <title>Complete genome sequence of Corynebacterium casei LMG S-19264T (=DSM 44701T), isolated from a smear-ripened cheese.</title>
        <authorList>
            <consortium name="US DOE Joint Genome Institute (JGI-PGF)"/>
            <person name="Walter F."/>
            <person name="Albersmeier A."/>
            <person name="Kalinowski J."/>
            <person name="Ruckert C."/>
        </authorList>
    </citation>
    <scope>NUCLEOTIDE SEQUENCE</scope>
    <source>
        <strain evidence="2">KCTC 42097</strain>
    </source>
</reference>
<accession>A0A8J3DFG6</accession>
<sequence length="501" mass="54532">MLRAEPLPGIIADPTLPPKDSLLRGSIDPIVPDTTIDPLTGRTLGADAERPFRRSAQKEVAEEVAASPGKSAQNDENPASDIVTGALPPRGPDAAARASRVPAVGQDESMEQARRVGGDDIAHEENPFDPLGIRAGKFIFYPSMETGIEASTNPYRNAGGESGSRSISTLRLRAQSDWGEHEARAEGFATFEKDLSRGRDDILRGGFDASLRYDFIDGYALNAGVNWRAERETGSSAAGPADIANDPLRHDITGTLGVSREVGHLRLETEGKVFRQIYGDAELGDGTVRSQKERNSTLATARIRVGYEISPALVPFVEGEFGKRYYDEQGGDDMDRDADRYALRGGIAVDLGEKTKGEIALGWLTERPEDDRLSDVSGFSVDGRLDWSPMRGTLVGLTGSTTVESTTAFGESGSLLYALRLNIEREVRHNITAGLTLGADWRDYITQDAGEQKLLAELSATWWFNRQLGLTSRLSHERFTSDLPGRDYDSNSIFVGITARR</sequence>